<evidence type="ECO:0000256" key="3">
    <source>
        <dbReference type="ARBA" id="ARBA00023125"/>
    </source>
</evidence>
<evidence type="ECO:0000313" key="7">
    <source>
        <dbReference type="EMBL" id="RVW06971.1"/>
    </source>
</evidence>
<protein>
    <submittedName>
        <fullName evidence="7">TetR/AcrR family transcriptional regulator</fullName>
    </submittedName>
</protein>
<dbReference type="SUPFAM" id="SSF46689">
    <property type="entry name" value="Homeodomain-like"/>
    <property type="match status" value="1"/>
</dbReference>
<dbReference type="PRINTS" id="PR00455">
    <property type="entry name" value="HTHTETR"/>
</dbReference>
<dbReference type="GO" id="GO:0003700">
    <property type="term" value="F:DNA-binding transcription factor activity"/>
    <property type="evidence" value="ECO:0007669"/>
    <property type="project" value="TreeGrafter"/>
</dbReference>
<dbReference type="InterPro" id="IPR001647">
    <property type="entry name" value="HTH_TetR"/>
</dbReference>
<dbReference type="Gene3D" id="1.10.10.60">
    <property type="entry name" value="Homeodomain-like"/>
    <property type="match status" value="1"/>
</dbReference>
<keyword evidence="2" id="KW-0805">Transcription regulation</keyword>
<dbReference type="RefSeq" id="WP_127918550.1">
    <property type="nucleotide sequence ID" value="NZ_RKLP01000015.1"/>
</dbReference>
<keyword evidence="4" id="KW-0804">Transcription</keyword>
<dbReference type="Pfam" id="PF00440">
    <property type="entry name" value="TetR_N"/>
    <property type="match status" value="1"/>
</dbReference>
<evidence type="ECO:0000256" key="4">
    <source>
        <dbReference type="ARBA" id="ARBA00023163"/>
    </source>
</evidence>
<dbReference type="Proteomes" id="UP000286208">
    <property type="component" value="Unassembled WGS sequence"/>
</dbReference>
<feature type="DNA-binding region" description="H-T-H motif" evidence="5">
    <location>
        <begin position="28"/>
        <end position="47"/>
    </location>
</feature>
<dbReference type="EMBL" id="RKLP01000015">
    <property type="protein sequence ID" value="RVW06971.1"/>
    <property type="molecule type" value="Genomic_DNA"/>
</dbReference>
<accession>A0A438B7N4</accession>
<dbReference type="PANTHER" id="PTHR30055:SF175">
    <property type="entry name" value="HTH-TYPE TRANSCRIPTIONAL REPRESSOR KSTR2"/>
    <property type="match status" value="1"/>
</dbReference>
<dbReference type="InterPro" id="IPR036271">
    <property type="entry name" value="Tet_transcr_reg_TetR-rel_C_sf"/>
</dbReference>
<dbReference type="OrthoDB" id="9814200at2"/>
<evidence type="ECO:0000313" key="8">
    <source>
        <dbReference type="Proteomes" id="UP000286208"/>
    </source>
</evidence>
<evidence type="ECO:0000259" key="6">
    <source>
        <dbReference type="PROSITE" id="PS50977"/>
    </source>
</evidence>
<proteinExistence type="predicted"/>
<keyword evidence="3 5" id="KW-0238">DNA-binding</keyword>
<evidence type="ECO:0000256" key="1">
    <source>
        <dbReference type="ARBA" id="ARBA00022491"/>
    </source>
</evidence>
<organism evidence="7 8">
    <name type="scientific">Prescottella agglutinans</name>
    <dbReference type="NCBI Taxonomy" id="1644129"/>
    <lineage>
        <taxon>Bacteria</taxon>
        <taxon>Bacillati</taxon>
        <taxon>Actinomycetota</taxon>
        <taxon>Actinomycetes</taxon>
        <taxon>Mycobacteriales</taxon>
        <taxon>Nocardiaceae</taxon>
        <taxon>Prescottella</taxon>
    </lineage>
</organism>
<dbReference type="Gene3D" id="1.10.357.10">
    <property type="entry name" value="Tetracycline Repressor, domain 2"/>
    <property type="match status" value="1"/>
</dbReference>
<evidence type="ECO:0000256" key="2">
    <source>
        <dbReference type="ARBA" id="ARBA00023015"/>
    </source>
</evidence>
<dbReference type="GO" id="GO:0000976">
    <property type="term" value="F:transcription cis-regulatory region binding"/>
    <property type="evidence" value="ECO:0007669"/>
    <property type="project" value="TreeGrafter"/>
</dbReference>
<feature type="domain" description="HTH tetR-type" evidence="6">
    <location>
        <begin position="5"/>
        <end position="65"/>
    </location>
</feature>
<dbReference type="InterPro" id="IPR050109">
    <property type="entry name" value="HTH-type_TetR-like_transc_reg"/>
</dbReference>
<reference evidence="7 8" key="1">
    <citation type="submission" date="2018-11" db="EMBL/GenBank/DDBJ databases">
        <title>Rhodococcus spongicola sp. nov. and Rhodococcus xishaensis sp. nov. from marine sponges.</title>
        <authorList>
            <person name="Li L."/>
            <person name="Lin H.W."/>
        </authorList>
    </citation>
    <scope>NUCLEOTIDE SEQUENCE [LARGE SCALE GENOMIC DNA]</scope>
    <source>
        <strain evidence="7 8">CCTCC AB2014297</strain>
    </source>
</reference>
<dbReference type="PROSITE" id="PS50977">
    <property type="entry name" value="HTH_TETR_2"/>
    <property type="match status" value="1"/>
</dbReference>
<name>A0A438B7N4_9NOCA</name>
<dbReference type="PANTHER" id="PTHR30055">
    <property type="entry name" value="HTH-TYPE TRANSCRIPTIONAL REGULATOR RUTR"/>
    <property type="match status" value="1"/>
</dbReference>
<evidence type="ECO:0000256" key="5">
    <source>
        <dbReference type="PROSITE-ProRule" id="PRU00335"/>
    </source>
</evidence>
<keyword evidence="8" id="KW-1185">Reference proteome</keyword>
<gene>
    <name evidence="7" type="ORF">EGT67_23635</name>
</gene>
<dbReference type="InterPro" id="IPR041490">
    <property type="entry name" value="KstR2_TetR_C"/>
</dbReference>
<dbReference type="InterPro" id="IPR009057">
    <property type="entry name" value="Homeodomain-like_sf"/>
</dbReference>
<sequence length="211" mass="23554">MAGSTTRRQEILDAAAELFADKGVGATPIREIADRVGVVAGALYHHFPSKQAMADELVTDYLENLRTRYRSIDARNLDPRSRLRAIVSASLAAAQENPHATAVYQDELPRLRDAALHPRAGDLADEIQQTWLETIEDGKRRGMFRSDLPTGVFHRFFRDSVWLSIKWHRSDDAYPTARLAEHCVAIFLDGFAADRPSAHRADEHVSTHAAA</sequence>
<dbReference type="Pfam" id="PF17932">
    <property type="entry name" value="TetR_C_24"/>
    <property type="match status" value="1"/>
</dbReference>
<dbReference type="SUPFAM" id="SSF48498">
    <property type="entry name" value="Tetracyclin repressor-like, C-terminal domain"/>
    <property type="match status" value="1"/>
</dbReference>
<comment type="caution">
    <text evidence="7">The sequence shown here is derived from an EMBL/GenBank/DDBJ whole genome shotgun (WGS) entry which is preliminary data.</text>
</comment>
<dbReference type="AlphaFoldDB" id="A0A438B7N4"/>
<keyword evidence="1" id="KW-0678">Repressor</keyword>